<reference evidence="7" key="1">
    <citation type="journal article" date="2017" name="Genome Biol.">
        <title>Comparative genomics reveals high biological diversity and specific adaptations in the industrially and medically important fungal genus Aspergillus.</title>
        <authorList>
            <person name="de Vries R.P."/>
            <person name="Riley R."/>
            <person name="Wiebenga A."/>
            <person name="Aguilar-Osorio G."/>
            <person name="Amillis S."/>
            <person name="Uchima C.A."/>
            <person name="Anderluh G."/>
            <person name="Asadollahi M."/>
            <person name="Askin M."/>
            <person name="Barry K."/>
            <person name="Battaglia E."/>
            <person name="Bayram O."/>
            <person name="Benocci T."/>
            <person name="Braus-Stromeyer S.A."/>
            <person name="Caldana C."/>
            <person name="Canovas D."/>
            <person name="Cerqueira G.C."/>
            <person name="Chen F."/>
            <person name="Chen W."/>
            <person name="Choi C."/>
            <person name="Clum A."/>
            <person name="Dos Santos R.A."/>
            <person name="Damasio A.R."/>
            <person name="Diallinas G."/>
            <person name="Emri T."/>
            <person name="Fekete E."/>
            <person name="Flipphi M."/>
            <person name="Freyberg S."/>
            <person name="Gallo A."/>
            <person name="Gournas C."/>
            <person name="Habgood R."/>
            <person name="Hainaut M."/>
            <person name="Harispe M.L."/>
            <person name="Henrissat B."/>
            <person name="Hilden K.S."/>
            <person name="Hope R."/>
            <person name="Hossain A."/>
            <person name="Karabika E."/>
            <person name="Karaffa L."/>
            <person name="Karanyi Z."/>
            <person name="Krasevec N."/>
            <person name="Kuo A."/>
            <person name="Kusch H."/>
            <person name="LaButti K."/>
            <person name="Lagendijk E.L."/>
            <person name="Lapidus A."/>
            <person name="Levasseur A."/>
            <person name="Lindquist E."/>
            <person name="Lipzen A."/>
            <person name="Logrieco A.F."/>
            <person name="MacCabe A."/>
            <person name="Maekelae M.R."/>
            <person name="Malavazi I."/>
            <person name="Melin P."/>
            <person name="Meyer V."/>
            <person name="Mielnichuk N."/>
            <person name="Miskei M."/>
            <person name="Molnar A.P."/>
            <person name="Mule G."/>
            <person name="Ngan C.Y."/>
            <person name="Orejas M."/>
            <person name="Orosz E."/>
            <person name="Ouedraogo J.P."/>
            <person name="Overkamp K.M."/>
            <person name="Park H.-S."/>
            <person name="Perrone G."/>
            <person name="Piumi F."/>
            <person name="Punt P.J."/>
            <person name="Ram A.F."/>
            <person name="Ramon A."/>
            <person name="Rauscher S."/>
            <person name="Record E."/>
            <person name="Riano-Pachon D.M."/>
            <person name="Robert V."/>
            <person name="Roehrig J."/>
            <person name="Ruller R."/>
            <person name="Salamov A."/>
            <person name="Salih N.S."/>
            <person name="Samson R.A."/>
            <person name="Sandor E."/>
            <person name="Sanguinetti M."/>
            <person name="Schuetze T."/>
            <person name="Sepcic K."/>
            <person name="Shelest E."/>
            <person name="Sherlock G."/>
            <person name="Sophianopoulou V."/>
            <person name="Squina F.M."/>
            <person name="Sun H."/>
            <person name="Susca A."/>
            <person name="Todd R.B."/>
            <person name="Tsang A."/>
            <person name="Unkles S.E."/>
            <person name="van de Wiele N."/>
            <person name="van Rossen-Uffink D."/>
            <person name="Oliveira J.V."/>
            <person name="Vesth T.C."/>
            <person name="Visser J."/>
            <person name="Yu J.-H."/>
            <person name="Zhou M."/>
            <person name="Andersen M.R."/>
            <person name="Archer D.B."/>
            <person name="Baker S.E."/>
            <person name="Benoit I."/>
            <person name="Brakhage A.A."/>
            <person name="Braus G.H."/>
            <person name="Fischer R."/>
            <person name="Frisvad J.C."/>
            <person name="Goldman G.H."/>
            <person name="Houbraken J."/>
            <person name="Oakley B."/>
            <person name="Pocsi I."/>
            <person name="Scazzocchio C."/>
            <person name="Seiboth B."/>
            <person name="vanKuyk P.A."/>
            <person name="Wortman J."/>
            <person name="Dyer P.S."/>
            <person name="Grigoriev I.V."/>
        </authorList>
    </citation>
    <scope>NUCLEOTIDE SEQUENCE [LARGE SCALE GENOMIC DNA]</scope>
    <source>
        <strain evidence="7">DTO 134E9</strain>
    </source>
</reference>
<dbReference type="GO" id="GO:0000785">
    <property type="term" value="C:chromatin"/>
    <property type="evidence" value="ECO:0007669"/>
    <property type="project" value="TreeGrafter"/>
</dbReference>
<feature type="compositionally biased region" description="Basic and acidic residues" evidence="4">
    <location>
        <begin position="343"/>
        <end position="357"/>
    </location>
</feature>
<evidence type="ECO:0000256" key="2">
    <source>
        <dbReference type="ARBA" id="ARBA00022771"/>
    </source>
</evidence>
<evidence type="ECO:0000256" key="4">
    <source>
        <dbReference type="SAM" id="MobiDB-lite"/>
    </source>
</evidence>
<evidence type="ECO:0000256" key="1">
    <source>
        <dbReference type="ARBA" id="ARBA00022723"/>
    </source>
</evidence>
<dbReference type="VEuPathDB" id="FungiDB:ASPWEDRAFT_111265"/>
<feature type="region of interest" description="Disordered" evidence="4">
    <location>
        <begin position="343"/>
        <end position="404"/>
    </location>
</feature>
<dbReference type="Proteomes" id="UP000184383">
    <property type="component" value="Unassembled WGS sequence"/>
</dbReference>
<dbReference type="InterPro" id="IPR004181">
    <property type="entry name" value="Znf_MIZ"/>
</dbReference>
<evidence type="ECO:0000313" key="6">
    <source>
        <dbReference type="EMBL" id="OJJ35473.1"/>
    </source>
</evidence>
<dbReference type="EMBL" id="KV878212">
    <property type="protein sequence ID" value="OJJ35473.1"/>
    <property type="molecule type" value="Genomic_DNA"/>
</dbReference>
<dbReference type="PANTHER" id="PTHR10782:SF4">
    <property type="entry name" value="TONALLI, ISOFORM E"/>
    <property type="match status" value="1"/>
</dbReference>
<dbReference type="OrthoDB" id="27975at2759"/>
<dbReference type="RefSeq" id="XP_040689149.1">
    <property type="nucleotide sequence ID" value="XM_040828236.1"/>
</dbReference>
<feature type="domain" description="SP-RING-type" evidence="5">
    <location>
        <begin position="251"/>
        <end position="300"/>
    </location>
</feature>
<gene>
    <name evidence="6" type="ORF">ASPWEDRAFT_111265</name>
</gene>
<dbReference type="Gene3D" id="3.30.40.10">
    <property type="entry name" value="Zinc/RING finger domain, C3HC4 (zinc finger)"/>
    <property type="match status" value="1"/>
</dbReference>
<evidence type="ECO:0000256" key="3">
    <source>
        <dbReference type="ARBA" id="ARBA00022833"/>
    </source>
</evidence>
<dbReference type="Pfam" id="PF02891">
    <property type="entry name" value="zf-MIZ"/>
    <property type="match status" value="1"/>
</dbReference>
<dbReference type="InterPro" id="IPR013083">
    <property type="entry name" value="Znf_RING/FYVE/PHD"/>
</dbReference>
<dbReference type="AlphaFoldDB" id="A0A1L9RKQ9"/>
<dbReference type="PANTHER" id="PTHR10782">
    <property type="entry name" value="ZINC FINGER MIZ DOMAIN-CONTAINING PROTEIN"/>
    <property type="match status" value="1"/>
</dbReference>
<keyword evidence="1" id="KW-0479">Metal-binding</keyword>
<dbReference type="GO" id="GO:0016925">
    <property type="term" value="P:protein sumoylation"/>
    <property type="evidence" value="ECO:0007669"/>
    <property type="project" value="TreeGrafter"/>
</dbReference>
<dbReference type="GO" id="GO:0008270">
    <property type="term" value="F:zinc ion binding"/>
    <property type="evidence" value="ECO:0007669"/>
    <property type="project" value="UniProtKB-KW"/>
</dbReference>
<sequence>MAYTRFLPPAGWLPPNAARPNALRLAIHQAHLRDPLQKLLCQEPTAGEEPELFQYLSSFILPPTFLGRDQCAFNWQFTLSSSDCARFPRTHPNAIGQRATRVLAEGCRTYRLRCIKVSPSAKTVEQEAWSTADAVWPSVIYIFVNNSELYVRRKVHNGKDLPLDITDYLCEGTNNISMHFIRSMVETKDLVYALGVEVMDVSGFTQVKELARTVSASETRDRIQKRLNSSAADDELSIVNDDLTINLVDPFMARIFNIPARGGSCIHEECFDLETFLKTRASKSGKGPMKDNWKCPICAEDARPQRLIIDGFLVEVRAELERTNQLEDAQTILIKANGSWELKSGKDAHDKEGENERISGSSLKRKRSGQGSGFSPAPQRPKTEGPAETSLCRNSRLSEVIELD</sequence>
<dbReference type="STRING" id="1073089.A0A1L9RKQ9"/>
<proteinExistence type="predicted"/>
<dbReference type="GO" id="GO:0061665">
    <property type="term" value="F:SUMO ligase activity"/>
    <property type="evidence" value="ECO:0007669"/>
    <property type="project" value="TreeGrafter"/>
</dbReference>
<evidence type="ECO:0000313" key="7">
    <source>
        <dbReference type="Proteomes" id="UP000184383"/>
    </source>
</evidence>
<dbReference type="GeneID" id="63744084"/>
<accession>A0A1L9RKQ9</accession>
<keyword evidence="7" id="KW-1185">Reference proteome</keyword>
<keyword evidence="2" id="KW-0863">Zinc-finger</keyword>
<keyword evidence="3" id="KW-0862">Zinc</keyword>
<evidence type="ECO:0000259" key="5">
    <source>
        <dbReference type="Pfam" id="PF02891"/>
    </source>
</evidence>
<protein>
    <recommendedName>
        <fullName evidence="5">SP-RING-type domain-containing protein</fullName>
    </recommendedName>
</protein>
<organism evidence="6 7">
    <name type="scientific">Aspergillus wentii DTO 134E9</name>
    <dbReference type="NCBI Taxonomy" id="1073089"/>
    <lineage>
        <taxon>Eukaryota</taxon>
        <taxon>Fungi</taxon>
        <taxon>Dikarya</taxon>
        <taxon>Ascomycota</taxon>
        <taxon>Pezizomycotina</taxon>
        <taxon>Eurotiomycetes</taxon>
        <taxon>Eurotiomycetidae</taxon>
        <taxon>Eurotiales</taxon>
        <taxon>Aspergillaceae</taxon>
        <taxon>Aspergillus</taxon>
        <taxon>Aspergillus subgen. Cremei</taxon>
    </lineage>
</organism>
<name>A0A1L9RKQ9_ASPWE</name>